<accession>A0A5E4Q3L4</accession>
<name>A0A5E4Q3L4_9NEOP</name>
<sequence>MGLTESLTSTIRVNTSERRRAFGCAIVLCGGLKEASWVGVSQGTPAVMRWARTGASVARGSVVAVKMTPNRITPDCINIKGLRAGVRMRFAPFDPRQNGGATWPPDRRRMLGIASPDRNTAITISQRAVHVDTHLRTAITSCHRSAVRCKTTRVTLRVQQVTFGSRLEFRLSLDSRVEMFSRDATVVGLA</sequence>
<reference evidence="1 2" key="1">
    <citation type="submission" date="2017-07" db="EMBL/GenBank/DDBJ databases">
        <authorList>
            <person name="Talla V."/>
            <person name="Backstrom N."/>
        </authorList>
    </citation>
    <scope>NUCLEOTIDE SEQUENCE [LARGE SCALE GENOMIC DNA]</scope>
</reference>
<keyword evidence="2" id="KW-1185">Reference proteome</keyword>
<organism evidence="1 2">
    <name type="scientific">Leptidea sinapis</name>
    <dbReference type="NCBI Taxonomy" id="189913"/>
    <lineage>
        <taxon>Eukaryota</taxon>
        <taxon>Metazoa</taxon>
        <taxon>Ecdysozoa</taxon>
        <taxon>Arthropoda</taxon>
        <taxon>Hexapoda</taxon>
        <taxon>Insecta</taxon>
        <taxon>Pterygota</taxon>
        <taxon>Neoptera</taxon>
        <taxon>Endopterygota</taxon>
        <taxon>Lepidoptera</taxon>
        <taxon>Glossata</taxon>
        <taxon>Ditrysia</taxon>
        <taxon>Papilionoidea</taxon>
        <taxon>Pieridae</taxon>
        <taxon>Dismorphiinae</taxon>
        <taxon>Leptidea</taxon>
    </lineage>
</organism>
<gene>
    <name evidence="1" type="ORF">LSINAPIS_LOCUS5193</name>
</gene>
<evidence type="ECO:0000313" key="1">
    <source>
        <dbReference type="EMBL" id="VVC92847.1"/>
    </source>
</evidence>
<evidence type="ECO:0000313" key="2">
    <source>
        <dbReference type="Proteomes" id="UP000324832"/>
    </source>
</evidence>
<dbReference type="AlphaFoldDB" id="A0A5E4Q3L4"/>
<dbReference type="Proteomes" id="UP000324832">
    <property type="component" value="Unassembled WGS sequence"/>
</dbReference>
<proteinExistence type="predicted"/>
<protein>
    <submittedName>
        <fullName evidence="1">Uncharacterized protein</fullName>
    </submittedName>
</protein>
<dbReference type="EMBL" id="FZQP02001448">
    <property type="protein sequence ID" value="VVC92847.1"/>
    <property type="molecule type" value="Genomic_DNA"/>
</dbReference>